<dbReference type="InterPro" id="IPR037394">
    <property type="entry name" value="TBATA-like"/>
</dbReference>
<dbReference type="PANTHER" id="PTHR33772">
    <property type="entry name" value="THYMUS, BRAIN AND TESTES-ASSOCIATED"/>
    <property type="match status" value="1"/>
</dbReference>
<proteinExistence type="predicted"/>
<name>A0AAE1AIZ0_9GAST</name>
<protein>
    <submittedName>
        <fullName evidence="2">Uncharacterized protein</fullName>
    </submittedName>
</protein>
<evidence type="ECO:0000313" key="2">
    <source>
        <dbReference type="EMBL" id="KAK3787617.1"/>
    </source>
</evidence>
<feature type="region of interest" description="Disordered" evidence="1">
    <location>
        <begin position="392"/>
        <end position="457"/>
    </location>
</feature>
<dbReference type="PANTHER" id="PTHR33772:SF1">
    <property type="entry name" value="PROTEIN TBATA"/>
    <property type="match status" value="1"/>
</dbReference>
<gene>
    <name evidence="2" type="ORF">RRG08_034320</name>
</gene>
<evidence type="ECO:0000256" key="1">
    <source>
        <dbReference type="SAM" id="MobiDB-lite"/>
    </source>
</evidence>
<organism evidence="2 3">
    <name type="scientific">Elysia crispata</name>
    <name type="common">lettuce slug</name>
    <dbReference type="NCBI Taxonomy" id="231223"/>
    <lineage>
        <taxon>Eukaryota</taxon>
        <taxon>Metazoa</taxon>
        <taxon>Spiralia</taxon>
        <taxon>Lophotrochozoa</taxon>
        <taxon>Mollusca</taxon>
        <taxon>Gastropoda</taxon>
        <taxon>Heterobranchia</taxon>
        <taxon>Euthyneura</taxon>
        <taxon>Panpulmonata</taxon>
        <taxon>Sacoglossa</taxon>
        <taxon>Placobranchoidea</taxon>
        <taxon>Plakobranchidae</taxon>
        <taxon>Elysia</taxon>
    </lineage>
</organism>
<comment type="caution">
    <text evidence="2">The sequence shown here is derived from an EMBL/GenBank/DDBJ whole genome shotgun (WGS) entry which is preliminary data.</text>
</comment>
<reference evidence="2" key="1">
    <citation type="journal article" date="2023" name="G3 (Bethesda)">
        <title>A reference genome for the long-term kleptoplast-retaining sea slug Elysia crispata morphotype clarki.</title>
        <authorList>
            <person name="Eastman K.E."/>
            <person name="Pendleton A.L."/>
            <person name="Shaikh M.A."/>
            <person name="Suttiyut T."/>
            <person name="Ogas R."/>
            <person name="Tomko P."/>
            <person name="Gavelis G."/>
            <person name="Widhalm J.R."/>
            <person name="Wisecaver J.H."/>
        </authorList>
    </citation>
    <scope>NUCLEOTIDE SEQUENCE</scope>
    <source>
        <strain evidence="2">ECLA1</strain>
    </source>
</reference>
<evidence type="ECO:0000313" key="3">
    <source>
        <dbReference type="Proteomes" id="UP001283361"/>
    </source>
</evidence>
<feature type="compositionally biased region" description="Basic and acidic residues" evidence="1">
    <location>
        <begin position="425"/>
        <end position="436"/>
    </location>
</feature>
<accession>A0AAE1AIZ0</accession>
<feature type="compositionally biased region" description="Polar residues" evidence="1">
    <location>
        <begin position="440"/>
        <end position="457"/>
    </location>
</feature>
<dbReference type="Pfam" id="PF15256">
    <property type="entry name" value="SPATIAL"/>
    <property type="match status" value="1"/>
</dbReference>
<dbReference type="EMBL" id="JAWDGP010001849">
    <property type="protein sequence ID" value="KAK3787617.1"/>
    <property type="molecule type" value="Genomic_DNA"/>
</dbReference>
<sequence>MATTSEVFRPSDGDLLIRDSLSQGVPVPTDQFRKELDRRPHTQGGYRFGQLSHNSFFTRHNPHPGRVRHLKGLLDVPICSVNDDGYFANPRYSLQFPPNHFDSTKVKSWRGRIPVNAINVNSQLHPINTVTGLQYFMGLNSYPFREKAIPKVGLVPVTEAWRDELKSFTKALGLEDGEQQKPTNGLPPNDILQAPPRSPRKDEEARPRSTMYSPDTGRLIPPPSRAMSRGVSRKGSRGAQFGGAQQPWASGNLQHISADPDLENMVLVMLCQILQTEDVNAVQAWLCSAGEREKGHVMGLVKSALAGREEYYRQYPAEFIPDNAKTKLPPINPNSSSETNRLVLDNSEEATLEQDAPKWQKAWIPPKEGEGEACDAQPQRTVVDDIGESLQPPVNEVFKPAPPMTKKPMTPLQPARASAIGLLSKAEKPASPEPRLKYTKTPQKDNMWSQNQSVNTF</sequence>
<feature type="region of interest" description="Disordered" evidence="1">
    <location>
        <begin position="172"/>
        <end position="247"/>
    </location>
</feature>
<dbReference type="AlphaFoldDB" id="A0AAE1AIZ0"/>
<dbReference type="Proteomes" id="UP001283361">
    <property type="component" value="Unassembled WGS sequence"/>
</dbReference>
<keyword evidence="3" id="KW-1185">Reference proteome</keyword>